<sequence>MEWIMDAGLGGLGGLGGLSQKLSSKTAACLPFRQN</sequence>
<feature type="non-terminal residue" evidence="1">
    <location>
        <position position="1"/>
    </location>
</feature>
<dbReference type="AlphaFoldDB" id="A0A5J4UN27"/>
<protein>
    <submittedName>
        <fullName evidence="1">Uncharacterized protein</fullName>
    </submittedName>
</protein>
<gene>
    <name evidence="1" type="ORF">EZS28_032899</name>
</gene>
<dbReference type="EMBL" id="SNRW01014343">
    <property type="protein sequence ID" value="KAA6371574.1"/>
    <property type="molecule type" value="Genomic_DNA"/>
</dbReference>
<evidence type="ECO:0000313" key="1">
    <source>
        <dbReference type="EMBL" id="KAA6371574.1"/>
    </source>
</evidence>
<organism evidence="1 2">
    <name type="scientific">Streblomastix strix</name>
    <dbReference type="NCBI Taxonomy" id="222440"/>
    <lineage>
        <taxon>Eukaryota</taxon>
        <taxon>Metamonada</taxon>
        <taxon>Preaxostyla</taxon>
        <taxon>Oxymonadida</taxon>
        <taxon>Streblomastigidae</taxon>
        <taxon>Streblomastix</taxon>
    </lineage>
</organism>
<proteinExistence type="predicted"/>
<dbReference type="Proteomes" id="UP000324800">
    <property type="component" value="Unassembled WGS sequence"/>
</dbReference>
<reference evidence="1 2" key="1">
    <citation type="submission" date="2019-03" db="EMBL/GenBank/DDBJ databases">
        <title>Single cell metagenomics reveals metabolic interactions within the superorganism composed of flagellate Streblomastix strix and complex community of Bacteroidetes bacteria on its surface.</title>
        <authorList>
            <person name="Treitli S.C."/>
            <person name="Kolisko M."/>
            <person name="Husnik F."/>
            <person name="Keeling P."/>
            <person name="Hampl V."/>
        </authorList>
    </citation>
    <scope>NUCLEOTIDE SEQUENCE [LARGE SCALE GENOMIC DNA]</scope>
    <source>
        <strain evidence="1">ST1C</strain>
    </source>
</reference>
<accession>A0A5J4UN27</accession>
<name>A0A5J4UN27_9EUKA</name>
<evidence type="ECO:0000313" key="2">
    <source>
        <dbReference type="Proteomes" id="UP000324800"/>
    </source>
</evidence>
<comment type="caution">
    <text evidence="1">The sequence shown here is derived from an EMBL/GenBank/DDBJ whole genome shotgun (WGS) entry which is preliminary data.</text>
</comment>